<name>A0AAD5WEU9_PARTN</name>
<organism evidence="1 2">
    <name type="scientific">Parelaphostrongylus tenuis</name>
    <name type="common">Meningeal worm</name>
    <dbReference type="NCBI Taxonomy" id="148309"/>
    <lineage>
        <taxon>Eukaryota</taxon>
        <taxon>Metazoa</taxon>
        <taxon>Ecdysozoa</taxon>
        <taxon>Nematoda</taxon>
        <taxon>Chromadorea</taxon>
        <taxon>Rhabditida</taxon>
        <taxon>Rhabditina</taxon>
        <taxon>Rhabditomorpha</taxon>
        <taxon>Strongyloidea</taxon>
        <taxon>Metastrongylidae</taxon>
        <taxon>Parelaphostrongylus</taxon>
    </lineage>
</organism>
<dbReference type="EMBL" id="JAHQIW010005982">
    <property type="protein sequence ID" value="KAJ1367670.1"/>
    <property type="molecule type" value="Genomic_DNA"/>
</dbReference>
<reference evidence="1" key="1">
    <citation type="submission" date="2021-06" db="EMBL/GenBank/DDBJ databases">
        <title>Parelaphostrongylus tenuis whole genome reference sequence.</title>
        <authorList>
            <person name="Garwood T.J."/>
            <person name="Larsen P.A."/>
            <person name="Fountain-Jones N.M."/>
            <person name="Garbe J.R."/>
            <person name="Macchietto M.G."/>
            <person name="Kania S.A."/>
            <person name="Gerhold R.W."/>
            <person name="Richards J.E."/>
            <person name="Wolf T.M."/>
        </authorList>
    </citation>
    <scope>NUCLEOTIDE SEQUENCE</scope>
    <source>
        <strain evidence="1">MNPRO001-30</strain>
        <tissue evidence="1">Meninges</tissue>
    </source>
</reference>
<sequence>MDATSSGTLAKLEGSLQEPVGITAEREVHLAQQKHLLHQVNQQVRQIVICFL</sequence>
<proteinExistence type="predicted"/>
<keyword evidence="2" id="KW-1185">Reference proteome</keyword>
<evidence type="ECO:0000313" key="1">
    <source>
        <dbReference type="EMBL" id="KAJ1367670.1"/>
    </source>
</evidence>
<protein>
    <submittedName>
        <fullName evidence="1">Uncharacterized protein</fullName>
    </submittedName>
</protein>
<gene>
    <name evidence="1" type="ORF">KIN20_028627</name>
</gene>
<evidence type="ECO:0000313" key="2">
    <source>
        <dbReference type="Proteomes" id="UP001196413"/>
    </source>
</evidence>
<accession>A0AAD5WEU9</accession>
<comment type="caution">
    <text evidence="1">The sequence shown here is derived from an EMBL/GenBank/DDBJ whole genome shotgun (WGS) entry which is preliminary data.</text>
</comment>
<dbReference type="AlphaFoldDB" id="A0AAD5WEU9"/>
<dbReference type="Proteomes" id="UP001196413">
    <property type="component" value="Unassembled WGS sequence"/>
</dbReference>